<reference evidence="4 5" key="1">
    <citation type="submission" date="2019-05" db="EMBL/GenBank/DDBJ databases">
        <title>Emergence of the Ug99 lineage of the wheat stem rust pathogen through somatic hybridization.</title>
        <authorList>
            <person name="Li F."/>
            <person name="Upadhyaya N.M."/>
            <person name="Sperschneider J."/>
            <person name="Matny O."/>
            <person name="Nguyen-Phuc H."/>
            <person name="Mago R."/>
            <person name="Raley C."/>
            <person name="Miller M.E."/>
            <person name="Silverstein K.A.T."/>
            <person name="Henningsen E."/>
            <person name="Hirsch C.D."/>
            <person name="Visser B."/>
            <person name="Pretorius Z.A."/>
            <person name="Steffenson B.J."/>
            <person name="Schwessinger B."/>
            <person name="Dodds P.N."/>
            <person name="Figueroa M."/>
        </authorList>
    </citation>
    <scope>NUCLEOTIDE SEQUENCE [LARGE SCALE GENOMIC DNA]</scope>
    <source>
        <strain evidence="2">21-0</strain>
        <strain evidence="3 5">Ug99</strain>
    </source>
</reference>
<dbReference type="Proteomes" id="UP000324748">
    <property type="component" value="Unassembled WGS sequence"/>
</dbReference>
<evidence type="ECO:0000313" key="2">
    <source>
        <dbReference type="EMBL" id="KAA1106644.1"/>
    </source>
</evidence>
<dbReference type="AlphaFoldDB" id="A0A5B0RKC7"/>
<dbReference type="EMBL" id="VDEP01000172">
    <property type="protein sequence ID" value="KAA1126157.1"/>
    <property type="molecule type" value="Genomic_DNA"/>
</dbReference>
<evidence type="ECO:0000313" key="4">
    <source>
        <dbReference type="Proteomes" id="UP000324748"/>
    </source>
</evidence>
<protein>
    <submittedName>
        <fullName evidence="3">Uncharacterized protein</fullName>
    </submittedName>
</protein>
<gene>
    <name evidence="2" type="ORF">PGT21_036787</name>
    <name evidence="3" type="ORF">PGTUg99_002292</name>
</gene>
<organism evidence="3 5">
    <name type="scientific">Puccinia graminis f. sp. tritici</name>
    <dbReference type="NCBI Taxonomy" id="56615"/>
    <lineage>
        <taxon>Eukaryota</taxon>
        <taxon>Fungi</taxon>
        <taxon>Dikarya</taxon>
        <taxon>Basidiomycota</taxon>
        <taxon>Pucciniomycotina</taxon>
        <taxon>Pucciniomycetes</taxon>
        <taxon>Pucciniales</taxon>
        <taxon>Pucciniaceae</taxon>
        <taxon>Puccinia</taxon>
    </lineage>
</organism>
<keyword evidence="4" id="KW-1185">Reference proteome</keyword>
<dbReference type="EMBL" id="VSWC01000040">
    <property type="protein sequence ID" value="KAA1106644.1"/>
    <property type="molecule type" value="Genomic_DNA"/>
</dbReference>
<sequence length="77" mass="8811">MEQTQTQDQQEYQAVHPLASAEEEEEVYISHTRMQSNPTNYSGPTVFQFGGGRQTTFQRAGFNCCQQQQQNPNEPEV</sequence>
<evidence type="ECO:0000313" key="5">
    <source>
        <dbReference type="Proteomes" id="UP000325313"/>
    </source>
</evidence>
<accession>A0A5B0RKC7</accession>
<dbReference type="Proteomes" id="UP000325313">
    <property type="component" value="Unassembled WGS sequence"/>
</dbReference>
<feature type="region of interest" description="Disordered" evidence="1">
    <location>
        <begin position="1"/>
        <end position="21"/>
    </location>
</feature>
<feature type="compositionally biased region" description="Low complexity" evidence="1">
    <location>
        <begin position="1"/>
        <end position="13"/>
    </location>
</feature>
<comment type="caution">
    <text evidence="3">The sequence shown here is derived from an EMBL/GenBank/DDBJ whole genome shotgun (WGS) entry which is preliminary data.</text>
</comment>
<evidence type="ECO:0000313" key="3">
    <source>
        <dbReference type="EMBL" id="KAA1126157.1"/>
    </source>
</evidence>
<proteinExistence type="predicted"/>
<name>A0A5B0RKC7_PUCGR</name>
<evidence type="ECO:0000256" key="1">
    <source>
        <dbReference type="SAM" id="MobiDB-lite"/>
    </source>
</evidence>